<feature type="transmembrane region" description="Helical" evidence="2">
    <location>
        <begin position="40"/>
        <end position="60"/>
    </location>
</feature>
<comment type="caution">
    <text evidence="3">The sequence shown here is derived from an EMBL/GenBank/DDBJ whole genome shotgun (WGS) entry which is preliminary data.</text>
</comment>
<dbReference type="EMBL" id="JAPDRL010000059">
    <property type="protein sequence ID" value="KAJ9661256.1"/>
    <property type="molecule type" value="Genomic_DNA"/>
</dbReference>
<organism evidence="3 4">
    <name type="scientific">Coniosporium apollinis</name>
    <dbReference type="NCBI Taxonomy" id="61459"/>
    <lineage>
        <taxon>Eukaryota</taxon>
        <taxon>Fungi</taxon>
        <taxon>Dikarya</taxon>
        <taxon>Ascomycota</taxon>
        <taxon>Pezizomycotina</taxon>
        <taxon>Dothideomycetes</taxon>
        <taxon>Dothideomycetes incertae sedis</taxon>
        <taxon>Coniosporium</taxon>
    </lineage>
</organism>
<evidence type="ECO:0008006" key="5">
    <source>
        <dbReference type="Google" id="ProtNLM"/>
    </source>
</evidence>
<feature type="transmembrane region" description="Helical" evidence="2">
    <location>
        <begin position="7"/>
        <end position="28"/>
    </location>
</feature>
<keyword evidence="2" id="KW-1133">Transmembrane helix</keyword>
<keyword evidence="2" id="KW-0812">Transmembrane</keyword>
<feature type="region of interest" description="Disordered" evidence="1">
    <location>
        <begin position="206"/>
        <end position="244"/>
    </location>
</feature>
<evidence type="ECO:0000313" key="4">
    <source>
        <dbReference type="Proteomes" id="UP001172684"/>
    </source>
</evidence>
<name>A0ABQ9NRR8_9PEZI</name>
<feature type="transmembrane region" description="Helical" evidence="2">
    <location>
        <begin position="81"/>
        <end position="100"/>
    </location>
</feature>
<accession>A0ABQ9NRR8</accession>
<keyword evidence="4" id="KW-1185">Reference proteome</keyword>
<evidence type="ECO:0000313" key="3">
    <source>
        <dbReference type="EMBL" id="KAJ9661256.1"/>
    </source>
</evidence>
<sequence>MAHSTRHVVTGLSTIFLIMLTAIAGYAVRNIRHYSLPIPAGLGAFTVALPAIAGLAVENSMNSSRRRHKLDRNTSRSPRRLQVFLFILVVYETVIATLAGTHLAPASTLRCGLDDKWHSLFHNRDVNRIRRIQDEFQCCGLHSVAHVRNLSAGSRAVFQHGRAEEQKVAGLLMLVPILVFLWQTAVAASPLPKPSWLDRIFRSDRSRRDAGSGQGPRRALEYQNNRDRYSDNLITEEGGDTSVDVHRPQITTANSEYITAPPPLVVD</sequence>
<proteinExistence type="predicted"/>
<evidence type="ECO:0000256" key="2">
    <source>
        <dbReference type="SAM" id="Phobius"/>
    </source>
</evidence>
<keyword evidence="2" id="KW-0472">Membrane</keyword>
<gene>
    <name evidence="3" type="ORF">H2201_006615</name>
</gene>
<dbReference type="Proteomes" id="UP001172684">
    <property type="component" value="Unassembled WGS sequence"/>
</dbReference>
<feature type="compositionally biased region" description="Basic and acidic residues" evidence="1">
    <location>
        <begin position="218"/>
        <end position="230"/>
    </location>
</feature>
<evidence type="ECO:0000256" key="1">
    <source>
        <dbReference type="SAM" id="MobiDB-lite"/>
    </source>
</evidence>
<protein>
    <recommendedName>
        <fullName evidence="5">Tetraspanin Tsp3</fullName>
    </recommendedName>
</protein>
<reference evidence="3" key="1">
    <citation type="submission" date="2022-10" db="EMBL/GenBank/DDBJ databases">
        <title>Culturing micro-colonial fungi from biological soil crusts in the Mojave desert and describing Neophaeococcomyces mojavensis, and introducing the new genera and species Taxawa tesnikishii.</title>
        <authorList>
            <person name="Kurbessoian T."/>
            <person name="Stajich J.E."/>
        </authorList>
    </citation>
    <scope>NUCLEOTIDE SEQUENCE</scope>
    <source>
        <strain evidence="3">TK_1</strain>
    </source>
</reference>